<dbReference type="CDD" id="cd00130">
    <property type="entry name" value="PAS"/>
    <property type="match status" value="1"/>
</dbReference>
<dbReference type="PANTHER" id="PTHR32089">
    <property type="entry name" value="METHYL-ACCEPTING CHEMOTAXIS PROTEIN MCPB"/>
    <property type="match status" value="1"/>
</dbReference>
<evidence type="ECO:0000313" key="7">
    <source>
        <dbReference type="Proteomes" id="UP000237819"/>
    </source>
</evidence>
<comment type="caution">
    <text evidence="6">The sequence shown here is derived from an EMBL/GenBank/DDBJ whole genome shotgun (WGS) entry which is preliminary data.</text>
</comment>
<reference evidence="6 7" key="1">
    <citation type="submission" date="2018-02" db="EMBL/GenBank/DDBJ databases">
        <title>Comparative genomes isolates from brazilian mangrove.</title>
        <authorList>
            <person name="Araujo J.E."/>
            <person name="Taketani R.G."/>
            <person name="Silva M.C.P."/>
            <person name="Loureco M.V."/>
            <person name="Andreote F.D."/>
        </authorList>
    </citation>
    <scope>NUCLEOTIDE SEQUENCE [LARGE SCALE GENOMIC DNA]</scope>
    <source>
        <strain evidence="6 7">Nap-Phe MGV</strain>
    </source>
</reference>
<dbReference type="Gene3D" id="3.30.450.20">
    <property type="entry name" value="PAS domain"/>
    <property type="match status" value="2"/>
</dbReference>
<dbReference type="GO" id="GO:0016020">
    <property type="term" value="C:membrane"/>
    <property type="evidence" value="ECO:0007669"/>
    <property type="project" value="InterPro"/>
</dbReference>
<dbReference type="InterPro" id="IPR000014">
    <property type="entry name" value="PAS"/>
</dbReference>
<dbReference type="InterPro" id="IPR000700">
    <property type="entry name" value="PAS-assoc_C"/>
</dbReference>
<protein>
    <submittedName>
        <fullName evidence="6">Histidine kinase</fullName>
    </submittedName>
</protein>
<evidence type="ECO:0000259" key="5">
    <source>
        <dbReference type="PROSITE" id="PS50113"/>
    </source>
</evidence>
<dbReference type="Proteomes" id="UP000237819">
    <property type="component" value="Unassembled WGS sequence"/>
</dbReference>
<evidence type="ECO:0000256" key="1">
    <source>
        <dbReference type="ARBA" id="ARBA00023224"/>
    </source>
</evidence>
<dbReference type="InterPro" id="IPR004089">
    <property type="entry name" value="MCPsignal_dom"/>
</dbReference>
<dbReference type="PANTHER" id="PTHR32089:SF112">
    <property type="entry name" value="LYSOZYME-LIKE PROTEIN-RELATED"/>
    <property type="match status" value="1"/>
</dbReference>
<dbReference type="Pfam" id="PF08447">
    <property type="entry name" value="PAS_3"/>
    <property type="match status" value="1"/>
</dbReference>
<dbReference type="InterPro" id="IPR001610">
    <property type="entry name" value="PAC"/>
</dbReference>
<feature type="domain" description="Methyl-accepting transducer" evidence="3">
    <location>
        <begin position="275"/>
        <end position="457"/>
    </location>
</feature>
<dbReference type="EMBL" id="PUHZ01000003">
    <property type="protein sequence ID" value="PQO47822.1"/>
    <property type="molecule type" value="Genomic_DNA"/>
</dbReference>
<keyword evidence="6" id="KW-0808">Transferase</keyword>
<proteinExistence type="predicted"/>
<keyword evidence="6" id="KW-0418">Kinase</keyword>
<feature type="domain" description="PAS" evidence="4">
    <location>
        <begin position="33"/>
        <end position="77"/>
    </location>
</feature>
<dbReference type="PROSITE" id="PS50112">
    <property type="entry name" value="PAS"/>
    <property type="match status" value="1"/>
</dbReference>
<feature type="domain" description="PAC" evidence="5">
    <location>
        <begin position="106"/>
        <end position="158"/>
    </location>
</feature>
<evidence type="ECO:0000259" key="4">
    <source>
        <dbReference type="PROSITE" id="PS50112"/>
    </source>
</evidence>
<dbReference type="SMART" id="SM00091">
    <property type="entry name" value="PAS"/>
    <property type="match status" value="2"/>
</dbReference>
<accession>A0A2S8GTT3</accession>
<dbReference type="SMART" id="SM00086">
    <property type="entry name" value="PAC"/>
    <property type="match status" value="1"/>
</dbReference>
<evidence type="ECO:0000256" key="2">
    <source>
        <dbReference type="PROSITE-ProRule" id="PRU00284"/>
    </source>
</evidence>
<dbReference type="Gene3D" id="1.10.287.950">
    <property type="entry name" value="Methyl-accepting chemotaxis protein"/>
    <property type="match status" value="1"/>
</dbReference>
<dbReference type="SUPFAM" id="SSF58104">
    <property type="entry name" value="Methyl-accepting chemotaxis protein (MCP) signaling domain"/>
    <property type="match status" value="1"/>
</dbReference>
<dbReference type="SUPFAM" id="SSF55785">
    <property type="entry name" value="PYP-like sensor domain (PAS domain)"/>
    <property type="match status" value="2"/>
</dbReference>
<dbReference type="PROSITE" id="PS50113">
    <property type="entry name" value="PAC"/>
    <property type="match status" value="1"/>
</dbReference>
<dbReference type="OrthoDB" id="221239at2"/>
<evidence type="ECO:0000313" key="6">
    <source>
        <dbReference type="EMBL" id="PQO47822.1"/>
    </source>
</evidence>
<dbReference type="Pfam" id="PF13188">
    <property type="entry name" value="PAS_8"/>
    <property type="match status" value="1"/>
</dbReference>
<organism evidence="6 7">
    <name type="scientific">Blastopirellula marina</name>
    <dbReference type="NCBI Taxonomy" id="124"/>
    <lineage>
        <taxon>Bacteria</taxon>
        <taxon>Pseudomonadati</taxon>
        <taxon>Planctomycetota</taxon>
        <taxon>Planctomycetia</taxon>
        <taxon>Pirellulales</taxon>
        <taxon>Pirellulaceae</taxon>
        <taxon>Blastopirellula</taxon>
    </lineage>
</organism>
<dbReference type="NCBIfam" id="TIGR00229">
    <property type="entry name" value="sensory_box"/>
    <property type="match status" value="1"/>
</dbReference>
<keyword evidence="1 2" id="KW-0807">Transducer</keyword>
<dbReference type="RefSeq" id="WP_105333694.1">
    <property type="nucleotide sequence ID" value="NZ_PUHZ01000003.1"/>
</dbReference>
<sequence>MKLFGTLPVPSISFVSNAHSAEQAAEAEKSARDQSAMIAALDRSALLIELDLAGQVITANENFLHTFGYTLEELQGQHHRKLVDEKYAASDDYRQFWHQLRSGSFQTGTYQRVAKDGSSVLLQATYNPVLDESGKPTKILKIATDISRQLVEREKEARLLNMIESMPFNIMLADRDLVIRYVNPASLRTFKQIQHLLPIPLSEIVGSSIGIFHQDPQHQAKILADSANLPIKTQFKLGGETIDLHVSAIFNQEGEYVGPMSTWNIVTEQSRLRGKVDSLADVGQSVANNVAEMAQAIEEINDRICRTAQLAEATDQETKSAGVSIRQLSDSSQEIDGIVLAIQELAEQTNLLALNATIEAARAGEAGRSFAVVAAEVKSLATGTSEATTDISERVKRIRENIDSVVSANDRITSSVTEVNLNSNTVASAVEEQGVIVQQMKSTADHLVTLADELKKL</sequence>
<dbReference type="GO" id="GO:0016301">
    <property type="term" value="F:kinase activity"/>
    <property type="evidence" value="ECO:0007669"/>
    <property type="project" value="UniProtKB-KW"/>
</dbReference>
<dbReference type="GO" id="GO:0007165">
    <property type="term" value="P:signal transduction"/>
    <property type="evidence" value="ECO:0007669"/>
    <property type="project" value="UniProtKB-KW"/>
</dbReference>
<dbReference type="PROSITE" id="PS50111">
    <property type="entry name" value="CHEMOTAXIS_TRANSDUC_2"/>
    <property type="match status" value="1"/>
</dbReference>
<dbReference type="Pfam" id="PF00015">
    <property type="entry name" value="MCPsignal"/>
    <property type="match status" value="1"/>
</dbReference>
<gene>
    <name evidence="6" type="ORF">C5Y93_01910</name>
</gene>
<dbReference type="InterPro" id="IPR013655">
    <property type="entry name" value="PAS_fold_3"/>
</dbReference>
<dbReference type="AlphaFoldDB" id="A0A2S8GTT3"/>
<evidence type="ECO:0000259" key="3">
    <source>
        <dbReference type="PROSITE" id="PS50111"/>
    </source>
</evidence>
<dbReference type="InterPro" id="IPR035965">
    <property type="entry name" value="PAS-like_dom_sf"/>
</dbReference>
<name>A0A2S8GTT3_9BACT</name>
<dbReference type="SMART" id="SM00283">
    <property type="entry name" value="MA"/>
    <property type="match status" value="1"/>
</dbReference>